<evidence type="ECO:0000256" key="4">
    <source>
        <dbReference type="ARBA" id="ARBA00022597"/>
    </source>
</evidence>
<evidence type="ECO:0000256" key="8">
    <source>
        <dbReference type="ARBA" id="ARBA00022777"/>
    </source>
</evidence>
<dbReference type="GO" id="GO:0015771">
    <property type="term" value="P:trehalose transport"/>
    <property type="evidence" value="ECO:0007669"/>
    <property type="project" value="TreeGrafter"/>
</dbReference>
<keyword evidence="3" id="KW-1003">Cell membrane</keyword>
<dbReference type="GO" id="GO:0008982">
    <property type="term" value="F:protein-N(PI)-phosphohistidine-sugar phosphotransferase activity"/>
    <property type="evidence" value="ECO:0007669"/>
    <property type="project" value="InterPro"/>
</dbReference>
<feature type="transmembrane region" description="Helical" evidence="12">
    <location>
        <begin position="381"/>
        <end position="405"/>
    </location>
</feature>
<dbReference type="OrthoDB" id="9769191at2"/>
<dbReference type="Gene3D" id="3.30.1360.60">
    <property type="entry name" value="Glucose permease domain IIB"/>
    <property type="match status" value="1"/>
</dbReference>
<dbReference type="PANTHER" id="PTHR30175">
    <property type="entry name" value="PHOSPHOTRANSFERASE SYSTEM TRANSPORT PROTEIN"/>
    <property type="match status" value="1"/>
</dbReference>
<dbReference type="InterPro" id="IPR003352">
    <property type="entry name" value="PTS_EIIC"/>
</dbReference>
<dbReference type="HOGENOM" id="CLU_012312_2_3_9"/>
<dbReference type="InterPro" id="IPR036878">
    <property type="entry name" value="Glu_permease_IIB"/>
</dbReference>
<feature type="transmembrane region" description="Helical" evidence="12">
    <location>
        <begin position="322"/>
        <end position="342"/>
    </location>
</feature>
<dbReference type="InterPro" id="IPR001127">
    <property type="entry name" value="PTS_EIIA_1_perm"/>
</dbReference>
<evidence type="ECO:0000256" key="2">
    <source>
        <dbReference type="ARBA" id="ARBA00022448"/>
    </source>
</evidence>
<feature type="transmembrane region" description="Helical" evidence="12">
    <location>
        <begin position="246"/>
        <end position="264"/>
    </location>
</feature>
<keyword evidence="17" id="KW-1185">Reference proteome</keyword>
<evidence type="ECO:0000259" key="13">
    <source>
        <dbReference type="PROSITE" id="PS51093"/>
    </source>
</evidence>
<evidence type="ECO:0000256" key="1">
    <source>
        <dbReference type="ARBA" id="ARBA00004651"/>
    </source>
</evidence>
<keyword evidence="7 12" id="KW-0812">Transmembrane</keyword>
<evidence type="ECO:0000256" key="6">
    <source>
        <dbReference type="ARBA" id="ARBA00022683"/>
    </source>
</evidence>
<dbReference type="Gene3D" id="2.70.70.10">
    <property type="entry name" value="Glucose Permease (Domain IIA)"/>
    <property type="match status" value="1"/>
</dbReference>
<dbReference type="GO" id="GO:0090589">
    <property type="term" value="F:protein-phosphocysteine-trehalose phosphotransferase system transporter activity"/>
    <property type="evidence" value="ECO:0007669"/>
    <property type="project" value="TreeGrafter"/>
</dbReference>
<feature type="transmembrane region" description="Helical" evidence="12">
    <location>
        <begin position="284"/>
        <end position="310"/>
    </location>
</feature>
<dbReference type="PANTHER" id="PTHR30175:SF1">
    <property type="entry name" value="PTS SYSTEM ARBUTIN-, CELLOBIOSE-, AND SALICIN-SPECIFIC EIIBC COMPONENT-RELATED"/>
    <property type="match status" value="1"/>
</dbReference>
<dbReference type="InterPro" id="IPR011297">
    <property type="entry name" value="PTS_IIABC_b_glu"/>
</dbReference>
<feature type="transmembrane region" description="Helical" evidence="12">
    <location>
        <begin position="207"/>
        <end position="226"/>
    </location>
</feature>
<evidence type="ECO:0000256" key="5">
    <source>
        <dbReference type="ARBA" id="ARBA00022679"/>
    </source>
</evidence>
<evidence type="ECO:0000313" key="17">
    <source>
        <dbReference type="Proteomes" id="UP000033612"/>
    </source>
</evidence>
<feature type="transmembrane region" description="Helical" evidence="12">
    <location>
        <begin position="143"/>
        <end position="162"/>
    </location>
</feature>
<dbReference type="Proteomes" id="UP000033612">
    <property type="component" value="Unassembled WGS sequence"/>
</dbReference>
<dbReference type="PROSITE" id="PS00371">
    <property type="entry name" value="PTS_EIIA_TYPE_1_HIS"/>
    <property type="match status" value="1"/>
</dbReference>
<evidence type="ECO:0000256" key="9">
    <source>
        <dbReference type="ARBA" id="ARBA00022989"/>
    </source>
</evidence>
<dbReference type="Pfam" id="PF02378">
    <property type="entry name" value="PTS_EIIC"/>
    <property type="match status" value="1"/>
</dbReference>
<keyword evidence="2" id="KW-0813">Transport</keyword>
<evidence type="ECO:0000256" key="7">
    <source>
        <dbReference type="ARBA" id="ARBA00022692"/>
    </source>
</evidence>
<evidence type="ECO:0000256" key="10">
    <source>
        <dbReference type="ARBA" id="ARBA00023136"/>
    </source>
</evidence>
<dbReference type="InterPro" id="IPR018113">
    <property type="entry name" value="PTrfase_EIIB_Cys"/>
</dbReference>
<keyword evidence="8" id="KW-0418">Kinase</keyword>
<dbReference type="PROSITE" id="PS51103">
    <property type="entry name" value="PTS_EIIC_TYPE_1"/>
    <property type="match status" value="1"/>
</dbReference>
<feature type="transmembrane region" description="Helical" evidence="12">
    <location>
        <begin position="354"/>
        <end position="374"/>
    </location>
</feature>
<feature type="domain" description="PTS EIIB type-1" evidence="14">
    <location>
        <begin position="5"/>
        <end position="87"/>
    </location>
</feature>
<dbReference type="PROSITE" id="PS01035">
    <property type="entry name" value="PTS_EIIB_TYPE_1_CYS"/>
    <property type="match status" value="1"/>
</dbReference>
<name>A0A0F4LP18_9LACO</name>
<feature type="domain" description="PTS EIIC type-1" evidence="15">
    <location>
        <begin position="104"/>
        <end position="458"/>
    </location>
</feature>
<feature type="transmembrane region" description="Helical" evidence="12">
    <location>
        <begin position="425"/>
        <end position="447"/>
    </location>
</feature>
<dbReference type="SUPFAM" id="SSF55604">
    <property type="entry name" value="Glucose permease domain IIB"/>
    <property type="match status" value="1"/>
</dbReference>
<accession>A0A0F4LP18</accession>
<dbReference type="GO" id="GO:0009401">
    <property type="term" value="P:phosphoenolpyruvate-dependent sugar phosphotransferase system"/>
    <property type="evidence" value="ECO:0007669"/>
    <property type="project" value="UniProtKB-KW"/>
</dbReference>
<keyword evidence="4" id="KW-0762">Sugar transport</keyword>
<keyword evidence="5" id="KW-0808">Transferase</keyword>
<keyword evidence="10 12" id="KW-0472">Membrane</keyword>
<sequence length="618" mass="67201">MNKEETNAFQIIENVGGLDNIARLTHCATRLRFVLKDKSKFNLDTIKKLPDVIEAVQSGEESQVVIGGKVVTYYKLISKQLSHTNETENIQESAKQNWLKKLVNDLVNIMAPLITAFIAGGLFKAIISILATFKVLSTTSQNYIVLNAIADAVFYFLPFLLAVSAARKFKTNEYIAMIIAGVLLYPSITQLANIGKPVFFLGLPLQLVNYSSSVLPILLAIWFMSFIDKFLEKFIPNSIKTTLKPLLLLAITAPITLLIIGPIGSWLGDGFYFVIKAINTYAPWFVPTIIGAFAPLLVMIGMHMALMPLAALQFAQFKKETIIGPGFLVANMVESGVAFAAALRLKKNEKNSQIAFSSGITALTGIIEPTLYGITLKYKRTLYCAIAAGGLAGLYAGITQIYSSALSPQSILTLPLFITSNPNNFVNAIITVLIAFVLGFIFTYFFAEINPSSNSNDDQHSKISSNSNVTAGNDDAIVAPVTGDLEDLSEVKDDIFSKKTLGDGVAIKLNDDIIASPANGSISSLFPTGHAFGITTNEGVEILVHIGIDTVNLKGKGFKILAHQNDRVKAGDPIVNIDRQYIEKQGYDLTTMLIITNPNNKKIKLKTTGKVNTGDKLN</sequence>
<comment type="subcellular location">
    <subcellularLocation>
        <location evidence="1">Cell membrane</location>
        <topology evidence="1">Multi-pass membrane protein</topology>
    </subcellularLocation>
</comment>
<evidence type="ECO:0000259" key="15">
    <source>
        <dbReference type="PROSITE" id="PS51103"/>
    </source>
</evidence>
<evidence type="ECO:0000256" key="11">
    <source>
        <dbReference type="PROSITE-ProRule" id="PRU00421"/>
    </source>
</evidence>
<dbReference type="Pfam" id="PF00358">
    <property type="entry name" value="PTS_EIIA_1"/>
    <property type="match status" value="1"/>
</dbReference>
<dbReference type="CDD" id="cd00212">
    <property type="entry name" value="PTS_IIB_glc"/>
    <property type="match status" value="1"/>
</dbReference>
<evidence type="ECO:0000256" key="3">
    <source>
        <dbReference type="ARBA" id="ARBA00022475"/>
    </source>
</evidence>
<reference evidence="16 17" key="1">
    <citation type="submission" date="2015-01" db="EMBL/GenBank/DDBJ databases">
        <title>Comparative genomics of the lactic acid bacteria isolated from the honey bee gut.</title>
        <authorList>
            <person name="Ellegaard K.M."/>
            <person name="Tamarit D."/>
            <person name="Javelind E."/>
            <person name="Olofsson T."/>
            <person name="Andersson S.G."/>
            <person name="Vasquez A."/>
        </authorList>
    </citation>
    <scope>NUCLEOTIDE SEQUENCE [LARGE SCALE GENOMIC DNA]</scope>
    <source>
        <strain evidence="16 17">Hma2</strain>
    </source>
</reference>
<protein>
    <submittedName>
        <fullName evidence="16">PTS Glc IIABC</fullName>
    </submittedName>
</protein>
<keyword evidence="6" id="KW-0598">Phosphotransferase system</keyword>
<evidence type="ECO:0000259" key="14">
    <source>
        <dbReference type="PROSITE" id="PS51098"/>
    </source>
</evidence>
<feature type="domain" description="PTS EIIA type-1" evidence="13">
    <location>
        <begin position="493"/>
        <end position="597"/>
    </location>
</feature>
<dbReference type="InterPro" id="IPR001996">
    <property type="entry name" value="PTS_IIB_1"/>
</dbReference>
<dbReference type="PROSITE" id="PS51098">
    <property type="entry name" value="PTS_EIIB_TYPE_1"/>
    <property type="match status" value="1"/>
</dbReference>
<dbReference type="FunFam" id="2.70.70.10:FF:000001">
    <property type="entry name" value="PTS system glucose-specific IIA component"/>
    <property type="match status" value="1"/>
</dbReference>
<dbReference type="GO" id="GO:0005886">
    <property type="term" value="C:plasma membrane"/>
    <property type="evidence" value="ECO:0007669"/>
    <property type="project" value="UniProtKB-SubCell"/>
</dbReference>
<keyword evidence="9 12" id="KW-1133">Transmembrane helix</keyword>
<evidence type="ECO:0000313" key="16">
    <source>
        <dbReference type="EMBL" id="KJY60004.1"/>
    </source>
</evidence>
<dbReference type="EMBL" id="JXLH01000001">
    <property type="protein sequence ID" value="KJY60004.1"/>
    <property type="molecule type" value="Genomic_DNA"/>
</dbReference>
<comment type="caution">
    <text evidence="16">The sequence shown here is derived from an EMBL/GenBank/DDBJ whole genome shotgun (WGS) entry which is preliminary data.</text>
</comment>
<dbReference type="AlphaFoldDB" id="A0A0F4LP18"/>
<dbReference type="InterPro" id="IPR050558">
    <property type="entry name" value="PTS_Sugar-Specific_Components"/>
</dbReference>
<dbReference type="PATRIC" id="fig|1218506.3.peg.58"/>
<dbReference type="PROSITE" id="PS51093">
    <property type="entry name" value="PTS_EIIA_TYPE_1"/>
    <property type="match status" value="1"/>
</dbReference>
<dbReference type="RefSeq" id="WP_046331339.1">
    <property type="nucleotide sequence ID" value="NZ_JBHTBO010000012.1"/>
</dbReference>
<feature type="transmembrane region" description="Helical" evidence="12">
    <location>
        <begin position="174"/>
        <end position="195"/>
    </location>
</feature>
<dbReference type="Pfam" id="PF00367">
    <property type="entry name" value="PTS_EIIB"/>
    <property type="match status" value="1"/>
</dbReference>
<dbReference type="GO" id="GO:0016301">
    <property type="term" value="F:kinase activity"/>
    <property type="evidence" value="ECO:0007669"/>
    <property type="project" value="UniProtKB-KW"/>
</dbReference>
<evidence type="ECO:0000256" key="12">
    <source>
        <dbReference type="SAM" id="Phobius"/>
    </source>
</evidence>
<proteinExistence type="predicted"/>
<dbReference type="NCBIfam" id="TIGR01995">
    <property type="entry name" value="PTS-II-ABC-beta"/>
    <property type="match status" value="1"/>
</dbReference>
<organism evidence="16 17">
    <name type="scientific">Lactobacillus kimbladii</name>
    <dbReference type="NCBI Taxonomy" id="1218506"/>
    <lineage>
        <taxon>Bacteria</taxon>
        <taxon>Bacillati</taxon>
        <taxon>Bacillota</taxon>
        <taxon>Bacilli</taxon>
        <taxon>Lactobacillales</taxon>
        <taxon>Lactobacillaceae</taxon>
        <taxon>Lactobacillus</taxon>
    </lineage>
</organism>
<dbReference type="NCBIfam" id="TIGR00830">
    <property type="entry name" value="PTBA"/>
    <property type="match status" value="1"/>
</dbReference>
<feature type="active site" description="Phosphocysteine intermediate; for EIIB activity" evidence="11">
    <location>
        <position position="27"/>
    </location>
</feature>
<dbReference type="InterPro" id="IPR011055">
    <property type="entry name" value="Dup_hybrid_motif"/>
</dbReference>
<dbReference type="SUPFAM" id="SSF51261">
    <property type="entry name" value="Duplicated hybrid motif"/>
    <property type="match status" value="1"/>
</dbReference>
<dbReference type="STRING" id="1218506.JF75_00310"/>
<gene>
    <name evidence="16" type="ORF">JF75_00310</name>
</gene>
<dbReference type="InterPro" id="IPR013013">
    <property type="entry name" value="PTS_EIIC_1"/>
</dbReference>
<feature type="transmembrane region" description="Helical" evidence="12">
    <location>
        <begin position="106"/>
        <end position="131"/>
    </location>
</feature>